<dbReference type="OrthoDB" id="9815501at2"/>
<dbReference type="Gene3D" id="6.10.10.120">
    <property type="entry name" value="Antitoxin ParD1-like"/>
    <property type="match status" value="1"/>
</dbReference>
<dbReference type="Pfam" id="PF03693">
    <property type="entry name" value="ParD_antitoxin"/>
    <property type="match status" value="1"/>
</dbReference>
<proteinExistence type="predicted"/>
<accession>A0A5C6QMS8</accession>
<organism evidence="2 4">
    <name type="scientific">Colwellia hornerae</name>
    <dbReference type="NCBI Taxonomy" id="89402"/>
    <lineage>
        <taxon>Bacteria</taxon>
        <taxon>Pseudomonadati</taxon>
        <taxon>Pseudomonadota</taxon>
        <taxon>Gammaproteobacteria</taxon>
        <taxon>Alteromonadales</taxon>
        <taxon>Colwelliaceae</taxon>
        <taxon>Colwellia</taxon>
    </lineage>
</organism>
<dbReference type="AlphaFoldDB" id="A0A5C6QMS8"/>
<dbReference type="EMBL" id="VOLR01000009">
    <property type="protein sequence ID" value="TWX60383.1"/>
    <property type="molecule type" value="Genomic_DNA"/>
</dbReference>
<evidence type="ECO:0000313" key="1">
    <source>
        <dbReference type="EMBL" id="TWX60383.1"/>
    </source>
</evidence>
<dbReference type="InterPro" id="IPR038296">
    <property type="entry name" value="ParD_sf"/>
</dbReference>
<reference evidence="2 4" key="1">
    <citation type="submission" date="2019-07" db="EMBL/GenBank/DDBJ databases">
        <title>Genomes of sea-ice associated Colwellia species.</title>
        <authorList>
            <person name="Bowman J.P."/>
        </authorList>
    </citation>
    <scope>NUCLEOTIDE SEQUENCE [LARGE SCALE GENOMIC DNA]</scope>
    <source>
        <strain evidence="1 3">ACAM 607</strain>
        <strain evidence="2 4">IC036</strain>
    </source>
</reference>
<dbReference type="NCBIfam" id="TIGR02606">
    <property type="entry name" value="antidote_CC2985"/>
    <property type="match status" value="1"/>
</dbReference>
<dbReference type="Proteomes" id="UP000321525">
    <property type="component" value="Unassembled WGS sequence"/>
</dbReference>
<evidence type="ECO:0000313" key="4">
    <source>
        <dbReference type="Proteomes" id="UP000321917"/>
    </source>
</evidence>
<evidence type="ECO:0000313" key="2">
    <source>
        <dbReference type="EMBL" id="TWX70139.1"/>
    </source>
</evidence>
<keyword evidence="3" id="KW-1185">Reference proteome</keyword>
<sequence length="42" mass="4697">MNQQLNTGRYGSASEIVRAGLRTLEEPEAKLLNLRNILIQGE</sequence>
<comment type="caution">
    <text evidence="2">The sequence shown here is derived from an EMBL/GenBank/DDBJ whole genome shotgun (WGS) entry which is preliminary data.</text>
</comment>
<dbReference type="EMBL" id="VOLQ01000006">
    <property type="protein sequence ID" value="TWX70139.1"/>
    <property type="molecule type" value="Genomic_DNA"/>
</dbReference>
<dbReference type="InterPro" id="IPR022789">
    <property type="entry name" value="ParD"/>
</dbReference>
<name>A0A5C6QMS8_9GAMM</name>
<gene>
    <name evidence="1" type="ORF">ESZ26_07980</name>
    <name evidence="2" type="ORF">ESZ27_04670</name>
</gene>
<protein>
    <submittedName>
        <fullName evidence="2">Type II toxin-antitoxin system ParD family antitoxin</fullName>
    </submittedName>
</protein>
<dbReference type="Proteomes" id="UP000321917">
    <property type="component" value="Unassembled WGS sequence"/>
</dbReference>
<evidence type="ECO:0000313" key="3">
    <source>
        <dbReference type="Proteomes" id="UP000321525"/>
    </source>
</evidence>